<dbReference type="OMA" id="HANFIDE"/>
<evidence type="ECO:0000313" key="5">
    <source>
        <dbReference type="EMBL" id="WOH09103.1"/>
    </source>
</evidence>
<dbReference type="PROSITE" id="PS50102">
    <property type="entry name" value="RRM"/>
    <property type="match status" value="1"/>
</dbReference>
<organism evidence="4">
    <name type="scientific">Daucus carota subsp. sativus</name>
    <name type="common">Carrot</name>
    <dbReference type="NCBI Taxonomy" id="79200"/>
    <lineage>
        <taxon>Eukaryota</taxon>
        <taxon>Viridiplantae</taxon>
        <taxon>Streptophyta</taxon>
        <taxon>Embryophyta</taxon>
        <taxon>Tracheophyta</taxon>
        <taxon>Spermatophyta</taxon>
        <taxon>Magnoliopsida</taxon>
        <taxon>eudicotyledons</taxon>
        <taxon>Gunneridae</taxon>
        <taxon>Pentapetalae</taxon>
        <taxon>asterids</taxon>
        <taxon>campanulids</taxon>
        <taxon>Apiales</taxon>
        <taxon>Apiaceae</taxon>
        <taxon>Apioideae</taxon>
        <taxon>Scandiceae</taxon>
        <taxon>Daucinae</taxon>
        <taxon>Daucus</taxon>
        <taxon>Daucus sect. Daucus</taxon>
    </lineage>
</organism>
<reference evidence="4" key="1">
    <citation type="journal article" date="2016" name="Nat. Genet.">
        <title>A high-quality carrot genome assembly provides new insights into carotenoid accumulation and asterid genome evolution.</title>
        <authorList>
            <person name="Iorizzo M."/>
            <person name="Ellison S."/>
            <person name="Senalik D."/>
            <person name="Zeng P."/>
            <person name="Satapoomin P."/>
            <person name="Huang J."/>
            <person name="Bowman M."/>
            <person name="Iovene M."/>
            <person name="Sanseverino W."/>
            <person name="Cavagnaro P."/>
            <person name="Yildiz M."/>
            <person name="Macko-Podgorni A."/>
            <person name="Moranska E."/>
            <person name="Grzebelus E."/>
            <person name="Grzebelus D."/>
            <person name="Ashrafi H."/>
            <person name="Zheng Z."/>
            <person name="Cheng S."/>
            <person name="Spooner D."/>
            <person name="Van Deynze A."/>
            <person name="Simon P."/>
        </authorList>
    </citation>
    <scope>NUCLEOTIDE SEQUENCE [LARGE SCALE GENOMIC DNA]</scope>
    <source>
        <tissue evidence="4">Leaf</tissue>
    </source>
</reference>
<dbReference type="CDD" id="cd00590">
    <property type="entry name" value="RRM_SF"/>
    <property type="match status" value="1"/>
</dbReference>
<dbReference type="InterPro" id="IPR012677">
    <property type="entry name" value="Nucleotide-bd_a/b_plait_sf"/>
</dbReference>
<evidence type="ECO:0000313" key="4">
    <source>
        <dbReference type="EMBL" id="KZM87768.1"/>
    </source>
</evidence>
<dbReference type="Gene3D" id="3.30.70.330">
    <property type="match status" value="1"/>
</dbReference>
<gene>
    <name evidence="4" type="ORF">DCAR_024869</name>
    <name evidence="5" type="ORF">DCAR_0728558</name>
</gene>
<dbReference type="InterPro" id="IPR000504">
    <property type="entry name" value="RRM_dom"/>
</dbReference>
<dbReference type="InterPro" id="IPR035979">
    <property type="entry name" value="RBD_domain_sf"/>
</dbReference>
<evidence type="ECO:0000259" key="3">
    <source>
        <dbReference type="PROSITE" id="PS50102"/>
    </source>
</evidence>
<dbReference type="GO" id="GO:0003723">
    <property type="term" value="F:RNA binding"/>
    <property type="evidence" value="ECO:0007669"/>
    <property type="project" value="UniProtKB-UniRule"/>
</dbReference>
<sequence length="718" mass="82849">MAIRRATKGSHNGHRWEEVIAISEDSFKDIEKDALKWSKLIERDAIAALKAGNKHIFRFLVNRLERIRRCVGIDILRKVEKGDEVAVEEALKSMLLCSWEGPKVKIWDAKEQDRLEKGEKRYKQFILNNREWIDVNLQAELIKGEDDEWRVAGNQIHYKSMRNLSRKEYEENRETRYFVEALIGEAGKSVSGDQDRADDNGWTQVKRKKRSSGKPGATIFIAKIPVKAKARDLWDFFGKVVQVVDIILPRKRDRRNNRIGFVKVQEMEAAIRAIKALKEMRFDGVKLDIVLADNKRKYEGLKQKEERGMPKNQIPMREELENSGGDKDGKDSVCAPKQTLLKKGSIIDMKYCLVGFSVFPLKGEILQEVLVEMGMSHIGVKELSCWRYLLSFNSEEELNEWNGVKVKDWIHITRSLNEEDLLPKRRLLVQIRGLPMQYWSEENLKKISQDFGIWGWWCNRPDSQMIIENPLIWLYSSCLKEINKDLDIAAEGITFRIKLIEIKDDHRHCFKDVYRNYESSKLMGKDRKGKKKEKQPVGFLNKDSFLISHVSEIEGGNGKGSKEVRQEAEVFELQEDHKGKEGTLKQKGLSLEWDFPNSIDRGDRVLLEVGDLEKLDSSQEESLCSQLKTVKLKGVGRPRKKKGKGKCPFDIGRCKWWKQGHRRGIKDSPRRVDGGLKCNNLKVAHQIMHTASLLGLELAKGREEVTVSIRNQLISGSI</sequence>
<reference evidence="5" key="2">
    <citation type="submission" date="2022-03" db="EMBL/GenBank/DDBJ databases">
        <title>Draft title - Genomic analysis of global carrot germplasm unveils the trajectory of domestication and the origin of high carotenoid orange carrot.</title>
        <authorList>
            <person name="Iorizzo M."/>
            <person name="Ellison S."/>
            <person name="Senalik D."/>
            <person name="Macko-Podgorni A."/>
            <person name="Grzebelus D."/>
            <person name="Bostan H."/>
            <person name="Rolling W."/>
            <person name="Curaba J."/>
            <person name="Simon P."/>
        </authorList>
    </citation>
    <scope>NUCLEOTIDE SEQUENCE</scope>
    <source>
        <tissue evidence="5">Leaf</tissue>
    </source>
</reference>
<evidence type="ECO:0000256" key="2">
    <source>
        <dbReference type="SAM" id="MobiDB-lite"/>
    </source>
</evidence>
<evidence type="ECO:0000256" key="1">
    <source>
        <dbReference type="PROSITE-ProRule" id="PRU00176"/>
    </source>
</evidence>
<keyword evidence="1" id="KW-0694">RNA-binding</keyword>
<dbReference type="Proteomes" id="UP000077755">
    <property type="component" value="Chromosome 7"/>
</dbReference>
<accession>A0A164TNI2</accession>
<name>A0A164TNI2_DAUCS</name>
<keyword evidence="6" id="KW-1185">Reference proteome</keyword>
<dbReference type="AlphaFoldDB" id="A0A164TNI2"/>
<dbReference type="Pfam" id="PF00076">
    <property type="entry name" value="RRM_1"/>
    <property type="match status" value="1"/>
</dbReference>
<dbReference type="SMART" id="SM00360">
    <property type="entry name" value="RRM"/>
    <property type="match status" value="1"/>
</dbReference>
<feature type="region of interest" description="Disordered" evidence="2">
    <location>
        <begin position="301"/>
        <end position="332"/>
    </location>
</feature>
<feature type="compositionally biased region" description="Basic and acidic residues" evidence="2">
    <location>
        <begin position="316"/>
        <end position="331"/>
    </location>
</feature>
<dbReference type="EMBL" id="LNRQ01000007">
    <property type="protein sequence ID" value="KZM87768.1"/>
    <property type="molecule type" value="Genomic_DNA"/>
</dbReference>
<proteinExistence type="predicted"/>
<dbReference type="SUPFAM" id="SSF54928">
    <property type="entry name" value="RNA-binding domain, RBD"/>
    <property type="match status" value="1"/>
</dbReference>
<evidence type="ECO:0000313" key="6">
    <source>
        <dbReference type="Proteomes" id="UP000077755"/>
    </source>
</evidence>
<feature type="domain" description="RRM" evidence="3">
    <location>
        <begin position="217"/>
        <end position="294"/>
    </location>
</feature>
<protein>
    <recommendedName>
        <fullName evidence="3">RRM domain-containing protein</fullName>
    </recommendedName>
</protein>
<dbReference type="EMBL" id="CP093349">
    <property type="protein sequence ID" value="WOH09103.1"/>
    <property type="molecule type" value="Genomic_DNA"/>
</dbReference>
<dbReference type="Gramene" id="KZM87768">
    <property type="protein sequence ID" value="KZM87768"/>
    <property type="gene ID" value="DCAR_024869"/>
</dbReference>